<dbReference type="SMART" id="SM00342">
    <property type="entry name" value="HTH_ARAC"/>
    <property type="match status" value="1"/>
</dbReference>
<dbReference type="InterPro" id="IPR052158">
    <property type="entry name" value="INH-QAR"/>
</dbReference>
<evidence type="ECO:0000313" key="7">
    <source>
        <dbReference type="Proteomes" id="UP001595445"/>
    </source>
</evidence>
<protein>
    <submittedName>
        <fullName evidence="6">GlxA family transcriptional regulator</fullName>
    </submittedName>
</protein>
<keyword evidence="3" id="KW-0804">Transcription</keyword>
<keyword evidence="1" id="KW-0805">Transcription regulation</keyword>
<dbReference type="Gene3D" id="1.10.10.60">
    <property type="entry name" value="Homeodomain-like"/>
    <property type="match status" value="1"/>
</dbReference>
<evidence type="ECO:0000256" key="4">
    <source>
        <dbReference type="SAM" id="MobiDB-lite"/>
    </source>
</evidence>
<feature type="domain" description="HTH araC/xylS-type" evidence="5">
    <location>
        <begin position="240"/>
        <end position="338"/>
    </location>
</feature>
<sequence length="340" mass="37336">MAPFDQPDRRDHAAAGKRPASPRASHRTAEIVFLLVDNFSHLAFSCAIEPLRIANRVSGQTLFRWSLASADGVSAVCSNRSVTLVDRGLEPLRHVDRLLVISGDEVQDRATPEILAYLRRERAAGTPIGAICSGAYLLASAGFLKDQAAAIHWEYHDVVAELFPDVRLVRGVFVADQKFITAAGGTAAADLMLHLIAAEHGPALATAVADRMVYNAVREATAEQRVSLQARHGMRNESLMRAVELAQENLEDPVSPREIARALGLSTRQIERLFQRHLGTSPKRFIMQTRLTRARNLLVQTDLSITEVAVACGFKTPSTFSKVYRAHFQVSPGAQRTTLR</sequence>
<evidence type="ECO:0000256" key="1">
    <source>
        <dbReference type="ARBA" id="ARBA00023015"/>
    </source>
</evidence>
<accession>A0ABV7E0D7</accession>
<dbReference type="Pfam" id="PF01965">
    <property type="entry name" value="DJ-1_PfpI"/>
    <property type="match status" value="1"/>
</dbReference>
<dbReference type="Gene3D" id="3.40.50.880">
    <property type="match status" value="1"/>
</dbReference>
<evidence type="ECO:0000256" key="3">
    <source>
        <dbReference type="ARBA" id="ARBA00023163"/>
    </source>
</evidence>
<organism evidence="6 7">
    <name type="scientific">Tabrizicola soli</name>
    <dbReference type="NCBI Taxonomy" id="2185115"/>
    <lineage>
        <taxon>Bacteria</taxon>
        <taxon>Pseudomonadati</taxon>
        <taxon>Pseudomonadota</taxon>
        <taxon>Alphaproteobacteria</taxon>
        <taxon>Rhodobacterales</taxon>
        <taxon>Paracoccaceae</taxon>
        <taxon>Tabrizicola</taxon>
    </lineage>
</organism>
<keyword evidence="7" id="KW-1185">Reference proteome</keyword>
<dbReference type="CDD" id="cd03136">
    <property type="entry name" value="GATase1_AraC_ArgR_like"/>
    <property type="match status" value="1"/>
</dbReference>
<evidence type="ECO:0000313" key="6">
    <source>
        <dbReference type="EMBL" id="MFC3088866.1"/>
    </source>
</evidence>
<name>A0ABV7E0D7_9RHOB</name>
<dbReference type="InterPro" id="IPR002818">
    <property type="entry name" value="DJ-1/PfpI"/>
</dbReference>
<dbReference type="Pfam" id="PF12833">
    <property type="entry name" value="HTH_18"/>
    <property type="match status" value="1"/>
</dbReference>
<dbReference type="SUPFAM" id="SSF52317">
    <property type="entry name" value="Class I glutamine amidotransferase-like"/>
    <property type="match status" value="1"/>
</dbReference>
<evidence type="ECO:0000256" key="2">
    <source>
        <dbReference type="ARBA" id="ARBA00023125"/>
    </source>
</evidence>
<feature type="compositionally biased region" description="Basic and acidic residues" evidence="4">
    <location>
        <begin position="1"/>
        <end position="14"/>
    </location>
</feature>
<dbReference type="EMBL" id="JBHRSM010000055">
    <property type="protein sequence ID" value="MFC3088866.1"/>
    <property type="molecule type" value="Genomic_DNA"/>
</dbReference>
<dbReference type="RefSeq" id="WP_197643387.1">
    <property type="nucleotide sequence ID" value="NZ_JAEACP010000009.1"/>
</dbReference>
<dbReference type="PANTHER" id="PTHR43130:SF3">
    <property type="entry name" value="HTH-TYPE TRANSCRIPTIONAL REGULATOR RV1931C"/>
    <property type="match status" value="1"/>
</dbReference>
<gene>
    <name evidence="6" type="ORF">ACFOD6_22725</name>
</gene>
<dbReference type="InterPro" id="IPR018060">
    <property type="entry name" value="HTH_AraC"/>
</dbReference>
<dbReference type="InterPro" id="IPR018062">
    <property type="entry name" value="HTH_AraC-typ_CS"/>
</dbReference>
<feature type="region of interest" description="Disordered" evidence="4">
    <location>
        <begin position="1"/>
        <end position="23"/>
    </location>
</feature>
<reference evidence="7" key="1">
    <citation type="journal article" date="2019" name="Int. J. Syst. Evol. Microbiol.">
        <title>The Global Catalogue of Microorganisms (GCM) 10K type strain sequencing project: providing services to taxonomists for standard genome sequencing and annotation.</title>
        <authorList>
            <consortium name="The Broad Institute Genomics Platform"/>
            <consortium name="The Broad Institute Genome Sequencing Center for Infectious Disease"/>
            <person name="Wu L."/>
            <person name="Ma J."/>
        </authorList>
    </citation>
    <scope>NUCLEOTIDE SEQUENCE [LARGE SCALE GENOMIC DNA]</scope>
    <source>
        <strain evidence="7">KCTC 62102</strain>
    </source>
</reference>
<dbReference type="SUPFAM" id="SSF46689">
    <property type="entry name" value="Homeodomain-like"/>
    <property type="match status" value="2"/>
</dbReference>
<dbReference type="PROSITE" id="PS01124">
    <property type="entry name" value="HTH_ARAC_FAMILY_2"/>
    <property type="match status" value="1"/>
</dbReference>
<dbReference type="Proteomes" id="UP001595445">
    <property type="component" value="Unassembled WGS sequence"/>
</dbReference>
<proteinExistence type="predicted"/>
<dbReference type="InterPro" id="IPR029062">
    <property type="entry name" value="Class_I_gatase-like"/>
</dbReference>
<comment type="caution">
    <text evidence="6">The sequence shown here is derived from an EMBL/GenBank/DDBJ whole genome shotgun (WGS) entry which is preliminary data.</text>
</comment>
<keyword evidence="2" id="KW-0238">DNA-binding</keyword>
<dbReference type="PROSITE" id="PS00041">
    <property type="entry name" value="HTH_ARAC_FAMILY_1"/>
    <property type="match status" value="1"/>
</dbReference>
<evidence type="ECO:0000259" key="5">
    <source>
        <dbReference type="PROSITE" id="PS01124"/>
    </source>
</evidence>
<dbReference type="InterPro" id="IPR009057">
    <property type="entry name" value="Homeodomain-like_sf"/>
</dbReference>
<dbReference type="PANTHER" id="PTHR43130">
    <property type="entry name" value="ARAC-FAMILY TRANSCRIPTIONAL REGULATOR"/>
    <property type="match status" value="1"/>
</dbReference>